<gene>
    <name evidence="1" type="ORF">K1T71_006204</name>
</gene>
<proteinExistence type="predicted"/>
<name>A0ACC1D340_9NEOP</name>
<dbReference type="EMBL" id="CM034396">
    <property type="protein sequence ID" value="KAJ0178381.1"/>
    <property type="molecule type" value="Genomic_DNA"/>
</dbReference>
<evidence type="ECO:0000313" key="1">
    <source>
        <dbReference type="EMBL" id="KAJ0178381.1"/>
    </source>
</evidence>
<protein>
    <submittedName>
        <fullName evidence="1">Uncharacterized protein</fullName>
    </submittedName>
</protein>
<organism evidence="1 2">
    <name type="scientific">Dendrolimus kikuchii</name>
    <dbReference type="NCBI Taxonomy" id="765133"/>
    <lineage>
        <taxon>Eukaryota</taxon>
        <taxon>Metazoa</taxon>
        <taxon>Ecdysozoa</taxon>
        <taxon>Arthropoda</taxon>
        <taxon>Hexapoda</taxon>
        <taxon>Insecta</taxon>
        <taxon>Pterygota</taxon>
        <taxon>Neoptera</taxon>
        <taxon>Endopterygota</taxon>
        <taxon>Lepidoptera</taxon>
        <taxon>Glossata</taxon>
        <taxon>Ditrysia</taxon>
        <taxon>Bombycoidea</taxon>
        <taxon>Lasiocampidae</taxon>
        <taxon>Dendrolimus</taxon>
    </lineage>
</organism>
<sequence>MSCLEKERKPMLPVKTLDIIFRRRYVSNTQHYFANRKYAVSSDKKRDKPSKPFKVPKSEKLLSYIKYSDRKEKSISKERLSQPLFLKDNLRIAATRDISERLFVEEPPDDVRAVVEIHPEFYTVIEGRPLRTLDDIKVYVNNIRGYAMYRQQTGYRRDLIMKIETSIVEETVEYEQIAEKLKKHVKDFQAFLTEDYKRACAKVARAEKVYAELVAKNSECLCYISNMTILNNILFKLDAIRGVLKIYRSYLIFVAPLSWRQKHDENLRGKVQSIQFESGEFVTDSDLVETLDVDKMIEVAKTELENPLPARMYFKNPEQMMSLFRTMELQSREYLIQLAKTDAPFRMLQEKIKQLKKVTQQEQDYFQYYIDSINYQIARENYNEAYLQDKFFRILNETFFDSVASPNTLKLKICIEYVYKQVIGKCEEGHQSIKDPMKILEVMYEDYNLRLDSLDFKIVNQAQSDFFAQDLKMMKNAYNAQRELRAFSEMTNAMNKAFLPPKIYTRPVLRKFLDKKSRIQLARSERRKSMMESGERRGPRKYKLTPVEREGLLMFTEWCEGMNPGPYLSEYYKFVKPAFEWTPRKSIAP</sequence>
<accession>A0ACC1D340</accession>
<comment type="caution">
    <text evidence="1">The sequence shown here is derived from an EMBL/GenBank/DDBJ whole genome shotgun (WGS) entry which is preliminary data.</text>
</comment>
<dbReference type="Proteomes" id="UP000824533">
    <property type="component" value="Linkage Group LG10"/>
</dbReference>
<evidence type="ECO:0000313" key="2">
    <source>
        <dbReference type="Proteomes" id="UP000824533"/>
    </source>
</evidence>
<reference evidence="1 2" key="1">
    <citation type="journal article" date="2021" name="Front. Genet.">
        <title>Chromosome-Level Genome Assembly Reveals Significant Gene Expansion in the Toll and IMD Signaling Pathways of Dendrolimus kikuchii.</title>
        <authorList>
            <person name="Zhou J."/>
            <person name="Wu P."/>
            <person name="Xiong Z."/>
            <person name="Liu N."/>
            <person name="Zhao N."/>
            <person name="Ji M."/>
            <person name="Qiu Y."/>
            <person name="Yang B."/>
        </authorList>
    </citation>
    <scope>NUCLEOTIDE SEQUENCE [LARGE SCALE GENOMIC DNA]</scope>
    <source>
        <strain evidence="1">Ann1</strain>
    </source>
</reference>
<keyword evidence="2" id="KW-1185">Reference proteome</keyword>